<dbReference type="GO" id="GO:0016301">
    <property type="term" value="F:kinase activity"/>
    <property type="evidence" value="ECO:0007669"/>
    <property type="project" value="UniProtKB-KW"/>
</dbReference>
<proteinExistence type="predicted"/>
<dbReference type="Gene3D" id="3.40.50.300">
    <property type="entry name" value="P-loop containing nucleotide triphosphate hydrolases"/>
    <property type="match status" value="1"/>
</dbReference>
<keyword evidence="1" id="KW-0418">Kinase</keyword>
<dbReference type="InterPro" id="IPR027417">
    <property type="entry name" value="P-loop_NTPase"/>
</dbReference>
<comment type="caution">
    <text evidence="1">The sequence shown here is derived from an EMBL/GenBank/DDBJ whole genome shotgun (WGS) entry which is preliminary data.</text>
</comment>
<dbReference type="Proteomes" id="UP000323454">
    <property type="component" value="Unassembled WGS sequence"/>
</dbReference>
<name>A0A5B2XDB8_9PSEU</name>
<dbReference type="OrthoDB" id="5186671at2"/>
<gene>
    <name evidence="1" type="ORF">F0L68_17990</name>
</gene>
<organism evidence="1 2">
    <name type="scientific">Solihabitans fulvus</name>
    <dbReference type="NCBI Taxonomy" id="1892852"/>
    <lineage>
        <taxon>Bacteria</taxon>
        <taxon>Bacillati</taxon>
        <taxon>Actinomycetota</taxon>
        <taxon>Actinomycetes</taxon>
        <taxon>Pseudonocardiales</taxon>
        <taxon>Pseudonocardiaceae</taxon>
        <taxon>Solihabitans</taxon>
    </lineage>
</organism>
<reference evidence="1 2" key="2">
    <citation type="submission" date="2019-09" db="EMBL/GenBank/DDBJ databases">
        <authorList>
            <person name="Jin C."/>
        </authorList>
    </citation>
    <scope>NUCLEOTIDE SEQUENCE [LARGE SCALE GENOMIC DNA]</scope>
    <source>
        <strain evidence="1 2">AN110305</strain>
    </source>
</reference>
<dbReference type="AlphaFoldDB" id="A0A5B2XDB8"/>
<sequence>MRVRPLSPDTLAGELVERIDALPGSDRVRVLIDGAPAAHPERLADALVEPLRLLGRPVLRVSTVDFLRPASLRFERGHTDPDSYYEDWLDVGGLTREVLAPLGPGGSGRALPALWNAATDRASRAEYETLPPGGVLVVDGALLLGRGLPAELTVHLRLSAAALARRTDPAQHWTLPAFARYDEQVGPDRAAQVIVRYDDPLRPALVM</sequence>
<accession>A0A5B2XDB8</accession>
<evidence type="ECO:0000313" key="1">
    <source>
        <dbReference type="EMBL" id="KAA2261333.1"/>
    </source>
</evidence>
<reference evidence="1 2" key="1">
    <citation type="submission" date="2019-09" db="EMBL/GenBank/DDBJ databases">
        <title>Goodfellowia gen. nov., a new genus of the Pseudonocardineae related to Actinoalloteichus, containing Goodfellowia coeruleoviolacea gen. nov., comb. nov. gen. nov., comb. nov.</title>
        <authorList>
            <person name="Labeda D."/>
        </authorList>
    </citation>
    <scope>NUCLEOTIDE SEQUENCE [LARGE SCALE GENOMIC DNA]</scope>
    <source>
        <strain evidence="1 2">AN110305</strain>
    </source>
</reference>
<protein>
    <submittedName>
        <fullName evidence="1">Uridine kinase</fullName>
    </submittedName>
</protein>
<evidence type="ECO:0000313" key="2">
    <source>
        <dbReference type="Proteomes" id="UP000323454"/>
    </source>
</evidence>
<dbReference type="EMBL" id="VUOB01000029">
    <property type="protein sequence ID" value="KAA2261333.1"/>
    <property type="molecule type" value="Genomic_DNA"/>
</dbReference>
<keyword evidence="1" id="KW-0808">Transferase</keyword>
<keyword evidence="2" id="KW-1185">Reference proteome</keyword>